<accession>A0A8S4QKX8</accession>
<dbReference type="AlphaFoldDB" id="A0A8S4QKX8"/>
<sequence length="82" mass="9180">MNSWGCEPYGVGMPMNAMMHAGMMMENMNVPPMNSPPPVPLPLMGPPIPHLMQSEIDQFFNEKLLFFEAQYSCGDTALGKRF</sequence>
<reference evidence="1" key="1">
    <citation type="submission" date="2022-03" db="EMBL/GenBank/DDBJ databases">
        <authorList>
            <person name="Lindestad O."/>
        </authorList>
    </citation>
    <scope>NUCLEOTIDE SEQUENCE</scope>
</reference>
<evidence type="ECO:0000313" key="1">
    <source>
        <dbReference type="EMBL" id="CAH2211444.1"/>
    </source>
</evidence>
<protein>
    <submittedName>
        <fullName evidence="1">Jg4247 protein</fullName>
    </submittedName>
</protein>
<dbReference type="EMBL" id="CAKXAJ010010308">
    <property type="protein sequence ID" value="CAH2211444.1"/>
    <property type="molecule type" value="Genomic_DNA"/>
</dbReference>
<keyword evidence="2" id="KW-1185">Reference proteome</keyword>
<gene>
    <name evidence="1" type="primary">jg4247</name>
    <name evidence="1" type="ORF">PAEG_LOCUS3261</name>
</gene>
<proteinExistence type="predicted"/>
<comment type="caution">
    <text evidence="1">The sequence shown here is derived from an EMBL/GenBank/DDBJ whole genome shotgun (WGS) entry which is preliminary data.</text>
</comment>
<name>A0A8S4QKX8_9NEOP</name>
<dbReference type="Proteomes" id="UP000838756">
    <property type="component" value="Unassembled WGS sequence"/>
</dbReference>
<organism evidence="1 2">
    <name type="scientific">Pararge aegeria aegeria</name>
    <dbReference type="NCBI Taxonomy" id="348720"/>
    <lineage>
        <taxon>Eukaryota</taxon>
        <taxon>Metazoa</taxon>
        <taxon>Ecdysozoa</taxon>
        <taxon>Arthropoda</taxon>
        <taxon>Hexapoda</taxon>
        <taxon>Insecta</taxon>
        <taxon>Pterygota</taxon>
        <taxon>Neoptera</taxon>
        <taxon>Endopterygota</taxon>
        <taxon>Lepidoptera</taxon>
        <taxon>Glossata</taxon>
        <taxon>Ditrysia</taxon>
        <taxon>Papilionoidea</taxon>
        <taxon>Nymphalidae</taxon>
        <taxon>Satyrinae</taxon>
        <taxon>Satyrini</taxon>
        <taxon>Parargina</taxon>
        <taxon>Pararge</taxon>
    </lineage>
</organism>
<evidence type="ECO:0000313" key="2">
    <source>
        <dbReference type="Proteomes" id="UP000838756"/>
    </source>
</evidence>